<proteinExistence type="predicted"/>
<name>A0A0F9CLR7_9ZZZZ</name>
<gene>
    <name evidence="1" type="ORF">LCGC14_2308730</name>
</gene>
<reference evidence="1" key="1">
    <citation type="journal article" date="2015" name="Nature">
        <title>Complex archaea that bridge the gap between prokaryotes and eukaryotes.</title>
        <authorList>
            <person name="Spang A."/>
            <person name="Saw J.H."/>
            <person name="Jorgensen S.L."/>
            <person name="Zaremba-Niedzwiedzka K."/>
            <person name="Martijn J."/>
            <person name="Lind A.E."/>
            <person name="van Eijk R."/>
            <person name="Schleper C."/>
            <person name="Guy L."/>
            <person name="Ettema T.J."/>
        </authorList>
    </citation>
    <scope>NUCLEOTIDE SEQUENCE</scope>
</reference>
<comment type="caution">
    <text evidence="1">The sequence shown here is derived from an EMBL/GenBank/DDBJ whole genome shotgun (WGS) entry which is preliminary data.</text>
</comment>
<evidence type="ECO:0008006" key="2">
    <source>
        <dbReference type="Google" id="ProtNLM"/>
    </source>
</evidence>
<sequence length="165" mass="18947">MNSALYFGNEIRNIIIDPTILKEIKEEWDGVRLFQSKIQRHLNATGGILGGGSTHDLRNISHNLTLLFAFSVLERTLKQLKREGVFSAKSNGLENLMQGSKSKSPWQDYILVNKARVDRNKVAHCKKTLERGECWKYIDAIEAELKMWKIVSKPKVFSHLIRPEI</sequence>
<accession>A0A0F9CLR7</accession>
<protein>
    <recommendedName>
        <fullName evidence="2">DUF4145 domain-containing protein</fullName>
    </recommendedName>
</protein>
<dbReference type="EMBL" id="LAZR01032717">
    <property type="protein sequence ID" value="KKL50114.1"/>
    <property type="molecule type" value="Genomic_DNA"/>
</dbReference>
<evidence type="ECO:0000313" key="1">
    <source>
        <dbReference type="EMBL" id="KKL50114.1"/>
    </source>
</evidence>
<organism evidence="1">
    <name type="scientific">marine sediment metagenome</name>
    <dbReference type="NCBI Taxonomy" id="412755"/>
    <lineage>
        <taxon>unclassified sequences</taxon>
        <taxon>metagenomes</taxon>
        <taxon>ecological metagenomes</taxon>
    </lineage>
</organism>
<dbReference type="AlphaFoldDB" id="A0A0F9CLR7"/>